<comment type="caution">
    <text evidence="1">The sequence shown here is derived from an EMBL/GenBank/DDBJ whole genome shotgun (WGS) entry which is preliminary data.</text>
</comment>
<feature type="non-terminal residue" evidence="1">
    <location>
        <position position="60"/>
    </location>
</feature>
<name>X0V072_9ZZZZ</name>
<accession>X0V072</accession>
<dbReference type="EMBL" id="BARS01018401">
    <property type="protein sequence ID" value="GAF94050.1"/>
    <property type="molecule type" value="Genomic_DNA"/>
</dbReference>
<sequence length="60" mass="6901">MSSPKIIVKDTRIIINNIYTQNLSDEFMNRLQTLLDEISNDEENLTDNTSVKLVGKFVNN</sequence>
<dbReference type="AlphaFoldDB" id="X0V072"/>
<evidence type="ECO:0000313" key="1">
    <source>
        <dbReference type="EMBL" id="GAF94050.1"/>
    </source>
</evidence>
<protein>
    <submittedName>
        <fullName evidence="1">Uncharacterized protein</fullName>
    </submittedName>
</protein>
<gene>
    <name evidence="1" type="ORF">S01H1_29940</name>
</gene>
<reference evidence="1" key="1">
    <citation type="journal article" date="2014" name="Front. Microbiol.">
        <title>High frequency of phylogenetically diverse reductive dehalogenase-homologous genes in deep subseafloor sedimentary metagenomes.</title>
        <authorList>
            <person name="Kawai M."/>
            <person name="Futagami T."/>
            <person name="Toyoda A."/>
            <person name="Takaki Y."/>
            <person name="Nishi S."/>
            <person name="Hori S."/>
            <person name="Arai W."/>
            <person name="Tsubouchi T."/>
            <person name="Morono Y."/>
            <person name="Uchiyama I."/>
            <person name="Ito T."/>
            <person name="Fujiyama A."/>
            <person name="Inagaki F."/>
            <person name="Takami H."/>
        </authorList>
    </citation>
    <scope>NUCLEOTIDE SEQUENCE</scope>
    <source>
        <strain evidence="1">Expedition CK06-06</strain>
    </source>
</reference>
<organism evidence="1">
    <name type="scientific">marine sediment metagenome</name>
    <dbReference type="NCBI Taxonomy" id="412755"/>
    <lineage>
        <taxon>unclassified sequences</taxon>
        <taxon>metagenomes</taxon>
        <taxon>ecological metagenomes</taxon>
    </lineage>
</organism>
<proteinExistence type="predicted"/>